<feature type="region of interest" description="Disordered" evidence="3">
    <location>
        <begin position="243"/>
        <end position="272"/>
    </location>
</feature>
<dbReference type="SUPFAM" id="SSF49899">
    <property type="entry name" value="Concanavalin A-like lectins/glucanases"/>
    <property type="match status" value="1"/>
</dbReference>
<proteinExistence type="predicted"/>
<accession>A0A382CWW7</accession>
<evidence type="ECO:0000259" key="4">
    <source>
        <dbReference type="SMART" id="SM00560"/>
    </source>
</evidence>
<evidence type="ECO:0000313" key="5">
    <source>
        <dbReference type="EMBL" id="SVB29827.1"/>
    </source>
</evidence>
<dbReference type="SMART" id="SM00560">
    <property type="entry name" value="LamGL"/>
    <property type="match status" value="1"/>
</dbReference>
<dbReference type="AlphaFoldDB" id="A0A382CWW7"/>
<dbReference type="InterPro" id="IPR013320">
    <property type="entry name" value="ConA-like_dom_sf"/>
</dbReference>
<evidence type="ECO:0000256" key="3">
    <source>
        <dbReference type="SAM" id="MobiDB-lite"/>
    </source>
</evidence>
<name>A0A382CWW7_9ZZZZ</name>
<protein>
    <recommendedName>
        <fullName evidence="4">LamG-like jellyroll fold domain-containing protein</fullName>
    </recommendedName>
</protein>
<dbReference type="EMBL" id="UINC01036209">
    <property type="protein sequence ID" value="SVB29827.1"/>
    <property type="molecule type" value="Genomic_DNA"/>
</dbReference>
<reference evidence="5" key="1">
    <citation type="submission" date="2018-05" db="EMBL/GenBank/DDBJ databases">
        <authorList>
            <person name="Lanie J.A."/>
            <person name="Ng W.-L."/>
            <person name="Kazmierczak K.M."/>
            <person name="Andrzejewski T.M."/>
            <person name="Davidsen T.M."/>
            <person name="Wayne K.J."/>
            <person name="Tettelin H."/>
            <person name="Glass J.I."/>
            <person name="Rusch D."/>
            <person name="Podicherti R."/>
            <person name="Tsui H.-C.T."/>
            <person name="Winkler M.E."/>
        </authorList>
    </citation>
    <scope>NUCLEOTIDE SEQUENCE</scope>
</reference>
<gene>
    <name evidence="5" type="ORF">METZ01_LOCUS182681</name>
</gene>
<dbReference type="InterPro" id="IPR006558">
    <property type="entry name" value="LamG-like"/>
</dbReference>
<dbReference type="InterPro" id="IPR001791">
    <property type="entry name" value="Laminin_G"/>
</dbReference>
<dbReference type="Gene3D" id="2.60.120.200">
    <property type="match status" value="1"/>
</dbReference>
<evidence type="ECO:0000256" key="1">
    <source>
        <dbReference type="ARBA" id="ARBA00022729"/>
    </source>
</evidence>
<keyword evidence="2" id="KW-1015">Disulfide bond</keyword>
<feature type="compositionally biased region" description="Low complexity" evidence="3">
    <location>
        <begin position="243"/>
        <end position="259"/>
    </location>
</feature>
<sequence>MIKRSTLILLYFFCIINAQIALPTFQGVHTRHPPPNYALSFDGTDDIVSCGDITNLRRPEYFTVMFWFKRTGDSSGTSHDSNHGINNIMYSKGSDGDNDNIEIGSEGNNLEIYLDSGAGDDRLTYDAGLSNNIWYHVTVTYDKDQSNETTLYIDGSAVANWSDASSKLDQSTGSPVTIGDTDHISAPFTGLIDEVTVWTITLTSSQVSAIYNSGNGISDVTTSYSSSLELYIKFDQNLNDDSGNSHNGSFSGSSGTNSSATYEDVTSSLSLN</sequence>
<feature type="domain" description="LamG-like jellyroll fold" evidence="4">
    <location>
        <begin position="60"/>
        <end position="205"/>
    </location>
</feature>
<dbReference type="CDD" id="cd00110">
    <property type="entry name" value="LamG"/>
    <property type="match status" value="1"/>
</dbReference>
<dbReference type="Pfam" id="PF13385">
    <property type="entry name" value="Laminin_G_3"/>
    <property type="match status" value="1"/>
</dbReference>
<organism evidence="5">
    <name type="scientific">marine metagenome</name>
    <dbReference type="NCBI Taxonomy" id="408172"/>
    <lineage>
        <taxon>unclassified sequences</taxon>
        <taxon>metagenomes</taxon>
        <taxon>ecological metagenomes</taxon>
    </lineage>
</organism>
<evidence type="ECO:0000256" key="2">
    <source>
        <dbReference type="ARBA" id="ARBA00023157"/>
    </source>
</evidence>
<keyword evidence="1" id="KW-0732">Signal</keyword>
<feature type="compositionally biased region" description="Polar residues" evidence="3">
    <location>
        <begin position="260"/>
        <end position="272"/>
    </location>
</feature>